<keyword evidence="3" id="KW-0808">Transferase</keyword>
<dbReference type="GO" id="GO:0006260">
    <property type="term" value="P:DNA replication"/>
    <property type="evidence" value="ECO:0007669"/>
    <property type="project" value="UniProtKB-KW"/>
</dbReference>
<gene>
    <name evidence="10" type="ORF">niasHT_001112</name>
</gene>
<organism evidence="10 11">
    <name type="scientific">Heterodera trifolii</name>
    <dbReference type="NCBI Taxonomy" id="157864"/>
    <lineage>
        <taxon>Eukaryota</taxon>
        <taxon>Metazoa</taxon>
        <taxon>Ecdysozoa</taxon>
        <taxon>Nematoda</taxon>
        <taxon>Chromadorea</taxon>
        <taxon>Rhabditida</taxon>
        <taxon>Tylenchina</taxon>
        <taxon>Tylenchomorpha</taxon>
        <taxon>Tylenchoidea</taxon>
        <taxon>Heteroderidae</taxon>
        <taxon>Heteroderinae</taxon>
        <taxon>Heterodera</taxon>
    </lineage>
</organism>
<dbReference type="AlphaFoldDB" id="A0ABD2M0X7"/>
<dbReference type="Gene3D" id="3.40.960.10">
    <property type="entry name" value="VSR Endonuclease"/>
    <property type="match status" value="1"/>
</dbReference>
<accession>A0ABD2M0X7</accession>
<dbReference type="PANTHER" id="PTHR33568:SF3">
    <property type="entry name" value="DNA-DIRECTED DNA POLYMERASE"/>
    <property type="match status" value="1"/>
</dbReference>
<keyword evidence="11" id="KW-1185">Reference proteome</keyword>
<dbReference type="EC" id="2.7.7.7" evidence="2"/>
<dbReference type="Pfam" id="PF03175">
    <property type="entry name" value="DNA_pol_B_2"/>
    <property type="match status" value="1"/>
</dbReference>
<dbReference type="GO" id="GO:0003677">
    <property type="term" value="F:DNA binding"/>
    <property type="evidence" value="ECO:0007669"/>
    <property type="project" value="UniProtKB-KW"/>
</dbReference>
<keyword evidence="5" id="KW-0235">DNA replication</keyword>
<dbReference type="Gene3D" id="3.30.420.10">
    <property type="entry name" value="Ribonuclease H-like superfamily/Ribonuclease H"/>
    <property type="match status" value="1"/>
</dbReference>
<evidence type="ECO:0000256" key="2">
    <source>
        <dbReference type="ARBA" id="ARBA00012417"/>
    </source>
</evidence>
<comment type="catalytic activity">
    <reaction evidence="8">
        <text>DNA(n) + a 2'-deoxyribonucleoside 5'-triphosphate = DNA(n+1) + diphosphate</text>
        <dbReference type="Rhea" id="RHEA:22508"/>
        <dbReference type="Rhea" id="RHEA-COMP:17339"/>
        <dbReference type="Rhea" id="RHEA-COMP:17340"/>
        <dbReference type="ChEBI" id="CHEBI:33019"/>
        <dbReference type="ChEBI" id="CHEBI:61560"/>
        <dbReference type="ChEBI" id="CHEBI:173112"/>
        <dbReference type="EC" id="2.7.7.7"/>
    </reaction>
</comment>
<evidence type="ECO:0000256" key="8">
    <source>
        <dbReference type="ARBA" id="ARBA00049244"/>
    </source>
</evidence>
<dbReference type="Proteomes" id="UP001620626">
    <property type="component" value="Unassembled WGS sequence"/>
</dbReference>
<dbReference type="SUPFAM" id="SSF53098">
    <property type="entry name" value="Ribonuclease H-like"/>
    <property type="match status" value="1"/>
</dbReference>
<feature type="domain" description="DNA-directed DNA polymerase family B mitochondria/virus" evidence="9">
    <location>
        <begin position="490"/>
        <end position="591"/>
    </location>
</feature>
<proteinExistence type="inferred from homology"/>
<evidence type="ECO:0000256" key="4">
    <source>
        <dbReference type="ARBA" id="ARBA00022695"/>
    </source>
</evidence>
<evidence type="ECO:0000256" key="6">
    <source>
        <dbReference type="ARBA" id="ARBA00022932"/>
    </source>
</evidence>
<keyword evidence="6" id="KW-0239">DNA-directed DNA polymerase</keyword>
<evidence type="ECO:0000313" key="11">
    <source>
        <dbReference type="Proteomes" id="UP001620626"/>
    </source>
</evidence>
<comment type="similarity">
    <text evidence="1">Belongs to the DNA polymerase type-B family.</text>
</comment>
<evidence type="ECO:0000256" key="5">
    <source>
        <dbReference type="ARBA" id="ARBA00022705"/>
    </source>
</evidence>
<reference evidence="10 11" key="1">
    <citation type="submission" date="2024-10" db="EMBL/GenBank/DDBJ databases">
        <authorList>
            <person name="Kim D."/>
        </authorList>
    </citation>
    <scope>NUCLEOTIDE SEQUENCE [LARGE SCALE GENOMIC DNA]</scope>
    <source>
        <strain evidence="10">BH-2024</strain>
    </source>
</reference>
<evidence type="ECO:0000259" key="9">
    <source>
        <dbReference type="Pfam" id="PF03175"/>
    </source>
</evidence>
<name>A0ABD2M0X7_9BILA</name>
<comment type="caution">
    <text evidence="10">The sequence shown here is derived from an EMBL/GenBank/DDBJ whole genome shotgun (WGS) entry which is preliminary data.</text>
</comment>
<dbReference type="EMBL" id="JBICBT010000198">
    <property type="protein sequence ID" value="KAL3121155.1"/>
    <property type="molecule type" value="Genomic_DNA"/>
</dbReference>
<dbReference type="InterPro" id="IPR012337">
    <property type="entry name" value="RNaseH-like_sf"/>
</dbReference>
<evidence type="ECO:0000256" key="1">
    <source>
        <dbReference type="ARBA" id="ARBA00005755"/>
    </source>
</evidence>
<sequence length="815" mass="94119">MDPLTGNRREEDNIKIKERLDTKQFDGDCYVCLEAAQAESGRFKAYRFLGQFALNQIWKSINPEDVLKGLFMMCLSYAMKGAAAINVVANHYIFLLTSRHLDYEIAVHFKNVKKIDNSMAERILTRFEIVDQSNKSKERPSLREEPFVIDITAIESKGVKKKMTGKGRSDFNISYHMANGSTYELQNADNLCLFRAFEFLRMKFELPRQSVRCPTFNIIGTHRNANGSVIIANVLASRSKEIVKIETIFSLCHTFKSRDCYEHHAKITKCKIKRGKEITNIEKSICKSSKKCVDCGVIYQIRHHMQKSHECGQKYCKVCLGFHAPRECYIPYRPKMIKDKRIIFFDFECTTDFQPEQNLARFKHQVNFCYAHVTCTKCIENDTWHQNLDKTCGICGPYRTYAWASFDFYNTEVECRFQVEDPLIAFTKWLLHFEAEVLGIKPNERGKKRKRPVKENNNSVVGFFDEEAEEDNSDDNNDAENNYMLGYDETNVKPKSVTTYAYAHAGSRYDHVLIYGEMLRIGIRPVLIRQGNHLLEMKAQKRGVITTTIFRDSYKLIPIKLANFVKTFGLEIDGVENKKYFPHKFNKAVNYGTVLETLPPIEDYFPGGLFPAEHQKFKQWSQKTLTLVLNCAKSLLIIARQFFVFLAHENNERISIIPHMGYEKRGKQSTIARKYLKWRAEEEMHENGLTLRHIESLDGEFKFGNYLLDGMLERPGADKNLAIEVNGCYWHGCPNCFPDDSQIVGGGETAGAIRARDAKRIRDIAKEFEVEVLWECQLNRLLENDLAMKAFFDNTPDSGPIDFQDAFFGGEFSLI</sequence>
<protein>
    <recommendedName>
        <fullName evidence="2">DNA-directed DNA polymerase</fullName>
        <ecNumber evidence="2">2.7.7.7</ecNumber>
    </recommendedName>
</protein>
<dbReference type="InterPro" id="IPR004868">
    <property type="entry name" value="DNA-dir_DNA_pol_B_mt/vir"/>
</dbReference>
<keyword evidence="7" id="KW-0238">DNA-binding</keyword>
<keyword evidence="4" id="KW-0548">Nucleotidyltransferase</keyword>
<dbReference type="GO" id="GO:0003887">
    <property type="term" value="F:DNA-directed DNA polymerase activity"/>
    <property type="evidence" value="ECO:0007669"/>
    <property type="project" value="UniProtKB-KW"/>
</dbReference>
<dbReference type="PANTHER" id="PTHR33568">
    <property type="entry name" value="DNA POLYMERASE"/>
    <property type="match status" value="1"/>
</dbReference>
<dbReference type="InterPro" id="IPR036397">
    <property type="entry name" value="RNaseH_sf"/>
</dbReference>
<evidence type="ECO:0000256" key="7">
    <source>
        <dbReference type="ARBA" id="ARBA00023125"/>
    </source>
</evidence>
<evidence type="ECO:0000256" key="3">
    <source>
        <dbReference type="ARBA" id="ARBA00022679"/>
    </source>
</evidence>
<evidence type="ECO:0000313" key="10">
    <source>
        <dbReference type="EMBL" id="KAL3121155.1"/>
    </source>
</evidence>